<dbReference type="PANTHER" id="PTHR34108">
    <property type="entry name" value="SEPTUM SITE-DETERMINING PROTEIN MINC"/>
    <property type="match status" value="1"/>
</dbReference>
<dbReference type="PANTHER" id="PTHR34108:SF1">
    <property type="entry name" value="SEPTUM SITE-DETERMINING PROTEIN MINC"/>
    <property type="match status" value="1"/>
</dbReference>
<dbReference type="GO" id="GO:0000917">
    <property type="term" value="P:division septum assembly"/>
    <property type="evidence" value="ECO:0007669"/>
    <property type="project" value="UniProtKB-KW"/>
</dbReference>
<dbReference type="Gene3D" id="3.30.160.540">
    <property type="match status" value="1"/>
</dbReference>
<dbReference type="HAMAP" id="MF_00267">
    <property type="entry name" value="MinC"/>
    <property type="match status" value="1"/>
</dbReference>
<evidence type="ECO:0000313" key="7">
    <source>
        <dbReference type="Proteomes" id="UP000193355"/>
    </source>
</evidence>
<dbReference type="GO" id="GO:0000902">
    <property type="term" value="P:cell morphogenesis"/>
    <property type="evidence" value="ECO:0007669"/>
    <property type="project" value="InterPro"/>
</dbReference>
<accession>A0A1X7JBG8</accession>
<evidence type="ECO:0000256" key="1">
    <source>
        <dbReference type="ARBA" id="ARBA00022618"/>
    </source>
</evidence>
<comment type="function">
    <text evidence="4">Cell division inhibitor that blocks the formation of polar Z ring septums. Rapidly oscillates between the poles of the cell to destabilize FtsZ filaments that have formed before they mature into polar Z rings. Prevents FtsZ polymerization.</text>
</comment>
<keyword evidence="1 4" id="KW-0132">Cell division</keyword>
<evidence type="ECO:0000256" key="2">
    <source>
        <dbReference type="ARBA" id="ARBA00023210"/>
    </source>
</evidence>
<dbReference type="EMBL" id="FXBB01000010">
    <property type="protein sequence ID" value="SMG24404.1"/>
    <property type="molecule type" value="Genomic_DNA"/>
</dbReference>
<evidence type="ECO:0000256" key="3">
    <source>
        <dbReference type="ARBA" id="ARBA00023306"/>
    </source>
</evidence>
<dbReference type="InterPro" id="IPR005526">
    <property type="entry name" value="Septum_form_inhib_MinC_C"/>
</dbReference>
<comment type="similarity">
    <text evidence="4">Belongs to the MinC family.</text>
</comment>
<evidence type="ECO:0000256" key="4">
    <source>
        <dbReference type="HAMAP-Rule" id="MF_00267"/>
    </source>
</evidence>
<dbReference type="GO" id="GO:1901891">
    <property type="term" value="P:regulation of cell septum assembly"/>
    <property type="evidence" value="ECO:0007669"/>
    <property type="project" value="InterPro"/>
</dbReference>
<comment type="subunit">
    <text evidence="4">Interacts with MinD and FtsZ.</text>
</comment>
<dbReference type="SUPFAM" id="SSF63848">
    <property type="entry name" value="Cell-division inhibitor MinC, C-terminal domain"/>
    <property type="match status" value="1"/>
</dbReference>
<dbReference type="Gene3D" id="2.160.20.70">
    <property type="match status" value="1"/>
</dbReference>
<organism evidence="6 7">
    <name type="scientific">Dethiosulfovibrio salsuginis</name>
    <dbReference type="NCBI Taxonomy" id="561720"/>
    <lineage>
        <taxon>Bacteria</taxon>
        <taxon>Thermotogati</taxon>
        <taxon>Synergistota</taxon>
        <taxon>Synergistia</taxon>
        <taxon>Synergistales</taxon>
        <taxon>Dethiosulfovibrionaceae</taxon>
        <taxon>Dethiosulfovibrio</taxon>
    </lineage>
</organism>
<protein>
    <recommendedName>
        <fullName evidence="4">Probable septum site-determining protein MinC</fullName>
    </recommendedName>
</protein>
<name>A0A1X7JBG8_9BACT</name>
<dbReference type="InterPro" id="IPR016098">
    <property type="entry name" value="CAP/MinC_C"/>
</dbReference>
<evidence type="ECO:0000313" key="6">
    <source>
        <dbReference type="EMBL" id="SMG24404.1"/>
    </source>
</evidence>
<gene>
    <name evidence="4" type="primary">minC</name>
    <name evidence="6" type="ORF">SAMN06275492_11022</name>
</gene>
<keyword evidence="7" id="KW-1185">Reference proteome</keyword>
<dbReference type="NCBIfam" id="TIGR01222">
    <property type="entry name" value="minC"/>
    <property type="match status" value="1"/>
</dbReference>
<keyword evidence="2 4" id="KW-0717">Septation</keyword>
<dbReference type="Pfam" id="PF03775">
    <property type="entry name" value="MinC_C"/>
    <property type="match status" value="1"/>
</dbReference>
<dbReference type="InterPro" id="IPR013033">
    <property type="entry name" value="MinC"/>
</dbReference>
<sequence length="221" mass="24271">MTNKQTGAVLLKGSGNGLRLIIPDDVPIDKVIEDARLLLKEASAMVSGMDIIVDTGTRPVDEQELVFLLQRLIWGESLKVSFWRCENSAARDLISNSGFKLEFPPAQIDSQDYDALVIDRSLRSGQRISHPGDVLVMGNVHDGAEVSATGNVCVFGRLSGVVHAGADGDDRRFITADNFNARQIRIGNKVSNDVDLSDHSWWGRPVIISVERGSFQITERK</sequence>
<proteinExistence type="inferred from homology"/>
<dbReference type="AlphaFoldDB" id="A0A1X7JBG8"/>
<dbReference type="OrthoDB" id="9790810at2"/>
<reference evidence="7" key="1">
    <citation type="submission" date="2017-04" db="EMBL/GenBank/DDBJ databases">
        <authorList>
            <person name="Varghese N."/>
            <person name="Submissions S."/>
        </authorList>
    </citation>
    <scope>NUCLEOTIDE SEQUENCE [LARGE SCALE GENOMIC DNA]</scope>
    <source>
        <strain evidence="7">USBA 82</strain>
    </source>
</reference>
<feature type="domain" description="Septum formation inhibitor MinC C-terminal" evidence="5">
    <location>
        <begin position="117"/>
        <end position="217"/>
    </location>
</feature>
<keyword evidence="3 4" id="KW-0131">Cell cycle</keyword>
<dbReference type="STRING" id="561720.SAMN06275492_11022"/>
<dbReference type="Proteomes" id="UP000193355">
    <property type="component" value="Unassembled WGS sequence"/>
</dbReference>
<evidence type="ECO:0000259" key="5">
    <source>
        <dbReference type="Pfam" id="PF03775"/>
    </source>
</evidence>
<dbReference type="InterPro" id="IPR036145">
    <property type="entry name" value="MinC_C_sf"/>
</dbReference>